<proteinExistence type="inferred from homology"/>
<evidence type="ECO:0000256" key="1">
    <source>
        <dbReference type="ARBA" id="ARBA00004651"/>
    </source>
</evidence>
<name>A0A1W7ACQ5_9STAP</name>
<evidence type="ECO:0000256" key="3">
    <source>
        <dbReference type="ARBA" id="ARBA00022475"/>
    </source>
</evidence>
<keyword evidence="5 8" id="KW-1133">Transmembrane helix</keyword>
<dbReference type="KEGG" id="mcak:MCCS_17660"/>
<evidence type="ECO:0000256" key="7">
    <source>
        <dbReference type="RuleBase" id="RU003942"/>
    </source>
</evidence>
<evidence type="ECO:0000313" key="10">
    <source>
        <dbReference type="Proteomes" id="UP000194154"/>
    </source>
</evidence>
<dbReference type="InterPro" id="IPR037185">
    <property type="entry name" value="EmrE-like"/>
</dbReference>
<dbReference type="STRING" id="1855823.MCCS_17660"/>
<accession>A0A1W7ACQ5</accession>
<comment type="subcellular location">
    <subcellularLocation>
        <location evidence="1 7">Cell membrane</location>
        <topology evidence="1 7">Multi-pass membrane protein</topology>
    </subcellularLocation>
</comment>
<gene>
    <name evidence="9" type="primary">ykkD</name>
    <name evidence="9" type="ORF">MCCS_17660</name>
</gene>
<evidence type="ECO:0000256" key="4">
    <source>
        <dbReference type="ARBA" id="ARBA00022692"/>
    </source>
</evidence>
<keyword evidence="3" id="KW-1003">Cell membrane</keyword>
<evidence type="ECO:0000313" key="9">
    <source>
        <dbReference type="EMBL" id="ARQ07397.1"/>
    </source>
</evidence>
<dbReference type="SUPFAM" id="SSF103481">
    <property type="entry name" value="Multidrug resistance efflux transporter EmrE"/>
    <property type="match status" value="1"/>
</dbReference>
<evidence type="ECO:0000256" key="6">
    <source>
        <dbReference type="ARBA" id="ARBA00023136"/>
    </source>
</evidence>
<keyword evidence="10" id="KW-1185">Reference proteome</keyword>
<dbReference type="EMBL" id="CP021059">
    <property type="protein sequence ID" value="ARQ07397.1"/>
    <property type="molecule type" value="Genomic_DNA"/>
</dbReference>
<dbReference type="Proteomes" id="UP000194154">
    <property type="component" value="Chromosome"/>
</dbReference>
<dbReference type="GO" id="GO:0005886">
    <property type="term" value="C:plasma membrane"/>
    <property type="evidence" value="ECO:0007669"/>
    <property type="project" value="UniProtKB-SubCell"/>
</dbReference>
<feature type="transmembrane region" description="Helical" evidence="8">
    <location>
        <begin position="6"/>
        <end position="24"/>
    </location>
</feature>
<evidence type="ECO:0000256" key="8">
    <source>
        <dbReference type="SAM" id="Phobius"/>
    </source>
</evidence>
<reference evidence="9 10" key="1">
    <citation type="journal article" date="2017" name="Int. J. Syst. Evol. Microbiol.">
        <title>Macrococcus canis sp. nov., a skin bacterium associated with infections in dogs.</title>
        <authorList>
            <person name="Gobeli Brawand S."/>
            <person name="Cotting K."/>
            <person name="Gomez-Sanz E."/>
            <person name="Collaud A."/>
            <person name="Thomann A."/>
            <person name="Brodard I."/>
            <person name="Rodriguez-Campos S."/>
            <person name="Strauss C."/>
            <person name="Perreten V."/>
        </authorList>
    </citation>
    <scope>NUCLEOTIDE SEQUENCE [LARGE SCALE GENOMIC DNA]</scope>
    <source>
        <strain evidence="9 10">KM45013</strain>
    </source>
</reference>
<feature type="transmembrane region" description="Helical" evidence="8">
    <location>
        <begin position="60"/>
        <end position="79"/>
    </location>
</feature>
<sequence>MMYWIFLIIAGLCEMLGVLWMNMFSKSGKRLYILLLIVTFGISLYFLSLSLAGITMSTAYAIWTGIGAVGGTLIGIFFYNESRHPLRILCIAIILGCTIGLKLLN</sequence>
<dbReference type="InterPro" id="IPR045324">
    <property type="entry name" value="Small_multidrug_res"/>
</dbReference>
<dbReference type="PANTHER" id="PTHR30561">
    <property type="entry name" value="SMR FAMILY PROTON-DEPENDENT DRUG EFFLUX TRANSPORTER SUGE"/>
    <property type="match status" value="1"/>
</dbReference>
<keyword evidence="4 7" id="KW-0812">Transmembrane</keyword>
<dbReference type="AlphaFoldDB" id="A0A1W7ACQ5"/>
<protein>
    <submittedName>
        <fullName evidence="9">Multidrug resistance protein YkkD</fullName>
    </submittedName>
</protein>
<feature type="transmembrane region" description="Helical" evidence="8">
    <location>
        <begin position="86"/>
        <end position="104"/>
    </location>
</feature>
<dbReference type="PANTHER" id="PTHR30561:SF0">
    <property type="entry name" value="GUANIDINIUM EXPORTER"/>
    <property type="match status" value="1"/>
</dbReference>
<organism evidence="9 10">
    <name type="scientific">Macrococcoides canis</name>
    <dbReference type="NCBI Taxonomy" id="1855823"/>
    <lineage>
        <taxon>Bacteria</taxon>
        <taxon>Bacillati</taxon>
        <taxon>Bacillota</taxon>
        <taxon>Bacilli</taxon>
        <taxon>Bacillales</taxon>
        <taxon>Staphylococcaceae</taxon>
        <taxon>Macrococcoides</taxon>
    </lineage>
</organism>
<feature type="transmembrane region" description="Helical" evidence="8">
    <location>
        <begin position="31"/>
        <end position="54"/>
    </location>
</feature>
<keyword evidence="2" id="KW-0813">Transport</keyword>
<keyword evidence="6 8" id="KW-0472">Membrane</keyword>
<evidence type="ECO:0000256" key="2">
    <source>
        <dbReference type="ARBA" id="ARBA00022448"/>
    </source>
</evidence>
<comment type="similarity">
    <text evidence="7">Belongs to the drug/metabolite transporter (DMT) superfamily. Small multidrug resistance (SMR) (TC 2.A.7.1) family.</text>
</comment>
<dbReference type="GO" id="GO:0022857">
    <property type="term" value="F:transmembrane transporter activity"/>
    <property type="evidence" value="ECO:0007669"/>
    <property type="project" value="InterPro"/>
</dbReference>
<evidence type="ECO:0000256" key="5">
    <source>
        <dbReference type="ARBA" id="ARBA00022989"/>
    </source>
</evidence>
<dbReference type="InterPro" id="IPR000390">
    <property type="entry name" value="Small_drug/metabolite_transptr"/>
</dbReference>
<dbReference type="Gene3D" id="1.10.3730.20">
    <property type="match status" value="1"/>
</dbReference>
<dbReference type="Pfam" id="PF00893">
    <property type="entry name" value="Multi_Drug_Res"/>
    <property type="match status" value="1"/>
</dbReference>